<evidence type="ECO:0000313" key="1">
    <source>
        <dbReference type="EMBL" id="MBJ6799753.1"/>
    </source>
</evidence>
<evidence type="ECO:0000313" key="2">
    <source>
        <dbReference type="Proteomes" id="UP000641025"/>
    </source>
</evidence>
<sequence>MIRIRNLNDIRALPEGPAKRTMESAVARMTAASPAIRLALEEGFNQTLGGDWYLLEPGDDPRRFQVEEGSAIDLLSQEWNWCDAADKEEETFSVFWGINNAGGPCLYVPDEPWLPPEFRSRLTNLVERYGGG</sequence>
<reference evidence="1 2" key="1">
    <citation type="submission" date="2020-12" db="EMBL/GenBank/DDBJ databases">
        <title>Geomonas sp. Red259, isolated from paddy soil.</title>
        <authorList>
            <person name="Xu Z."/>
            <person name="Zhang Z."/>
            <person name="Masuda Y."/>
            <person name="Itoh H."/>
            <person name="Senoo K."/>
        </authorList>
    </citation>
    <scope>NUCLEOTIDE SEQUENCE [LARGE SCALE GENOMIC DNA]</scope>
    <source>
        <strain evidence="1 2">Red259</strain>
    </source>
</reference>
<dbReference type="Proteomes" id="UP000641025">
    <property type="component" value="Unassembled WGS sequence"/>
</dbReference>
<proteinExistence type="predicted"/>
<protein>
    <recommendedName>
        <fullName evidence="3">SMI1/KNR4 family protein</fullName>
    </recommendedName>
</protein>
<dbReference type="EMBL" id="JAEMHK010000003">
    <property type="protein sequence ID" value="MBJ6799753.1"/>
    <property type="molecule type" value="Genomic_DNA"/>
</dbReference>
<organism evidence="1 2">
    <name type="scientific">Geomonas propionica</name>
    <dbReference type="NCBI Taxonomy" id="2798582"/>
    <lineage>
        <taxon>Bacteria</taxon>
        <taxon>Pseudomonadati</taxon>
        <taxon>Thermodesulfobacteriota</taxon>
        <taxon>Desulfuromonadia</taxon>
        <taxon>Geobacterales</taxon>
        <taxon>Geobacteraceae</taxon>
        <taxon>Geomonas</taxon>
    </lineage>
</organism>
<accession>A0ABS0YPB5</accession>
<comment type="caution">
    <text evidence="1">The sequence shown here is derived from an EMBL/GenBank/DDBJ whole genome shotgun (WGS) entry which is preliminary data.</text>
</comment>
<name>A0ABS0YPB5_9BACT</name>
<keyword evidence="2" id="KW-1185">Reference proteome</keyword>
<gene>
    <name evidence="1" type="ORF">JFN90_06335</name>
</gene>
<dbReference type="RefSeq" id="WP_199394255.1">
    <property type="nucleotide sequence ID" value="NZ_JAEMHK010000003.1"/>
</dbReference>
<evidence type="ECO:0008006" key="3">
    <source>
        <dbReference type="Google" id="ProtNLM"/>
    </source>
</evidence>